<keyword evidence="2" id="KW-0963">Cytoplasm</keyword>
<name>A0A2S7UUL3_9GAMM</name>
<sequence>MQTNFSRTDRVAQQVQQEIAMLLQRDFKDPRVGWVTVSSVEVTRDLAYVTVFVTLLGQEEDEDKIKQTIEILNNAQGFFRSAIGKRMRLRIVPEIKFSYDDSLVTGITMARKVDEAIAKDNNLRAESGENPADIDTDSAEKE</sequence>
<evidence type="ECO:0000256" key="2">
    <source>
        <dbReference type="HAMAP-Rule" id="MF_00003"/>
    </source>
</evidence>
<evidence type="ECO:0000313" key="5">
    <source>
        <dbReference type="Proteomes" id="UP000239007"/>
    </source>
</evidence>
<reference evidence="4 5" key="1">
    <citation type="submission" date="2016-12" db="EMBL/GenBank/DDBJ databases">
        <title>Diversity of luminous bacteria.</title>
        <authorList>
            <person name="Yoshizawa S."/>
            <person name="Kogure K."/>
        </authorList>
    </citation>
    <scope>NUCLEOTIDE SEQUENCE [LARGE SCALE GENOMIC DNA]</scope>
    <source>
        <strain evidence="4 5">SA4-48</strain>
    </source>
</reference>
<dbReference type="InterPro" id="IPR023799">
    <property type="entry name" value="RbfA_dom_sf"/>
</dbReference>
<feature type="compositionally biased region" description="Acidic residues" evidence="3">
    <location>
        <begin position="132"/>
        <end position="142"/>
    </location>
</feature>
<dbReference type="PANTHER" id="PTHR33515">
    <property type="entry name" value="RIBOSOME-BINDING FACTOR A, CHLOROPLASTIC-RELATED"/>
    <property type="match status" value="1"/>
</dbReference>
<dbReference type="PROSITE" id="PS01319">
    <property type="entry name" value="RBFA"/>
    <property type="match status" value="1"/>
</dbReference>
<dbReference type="PANTHER" id="PTHR33515:SF1">
    <property type="entry name" value="RIBOSOME-BINDING FACTOR A, CHLOROPLASTIC-RELATED"/>
    <property type="match status" value="1"/>
</dbReference>
<protein>
    <recommendedName>
        <fullName evidence="2">Ribosome-binding factor A</fullName>
    </recommendedName>
</protein>
<dbReference type="NCBIfam" id="TIGR00082">
    <property type="entry name" value="rbfA"/>
    <property type="match status" value="1"/>
</dbReference>
<dbReference type="EMBL" id="MSCH01000003">
    <property type="protein sequence ID" value="PQJ53633.1"/>
    <property type="molecule type" value="Genomic_DNA"/>
</dbReference>
<dbReference type="SUPFAM" id="SSF89919">
    <property type="entry name" value="Ribosome-binding factor A, RbfA"/>
    <property type="match status" value="1"/>
</dbReference>
<keyword evidence="5" id="KW-1185">Reference proteome</keyword>
<comment type="subunit">
    <text evidence="2">Monomer. Binds 30S ribosomal subunits, but not 50S ribosomal subunits or 70S ribosomes.</text>
</comment>
<gene>
    <name evidence="2" type="primary">rbfA</name>
    <name evidence="4" type="ORF">BTO11_08115</name>
</gene>
<comment type="subcellular location">
    <subcellularLocation>
        <location evidence="2">Cytoplasm</location>
    </subcellularLocation>
</comment>
<comment type="function">
    <text evidence="2">One of several proteins that assist in the late maturation steps of the functional core of the 30S ribosomal subunit. Associates with free 30S ribosomal subunits (but not with 30S subunits that are part of 70S ribosomes or polysomes). Required for efficient processing of 16S rRNA. May interact with the 5'-terminal helix region of 16S rRNA.</text>
</comment>
<dbReference type="GO" id="GO:0030490">
    <property type="term" value="P:maturation of SSU-rRNA"/>
    <property type="evidence" value="ECO:0007669"/>
    <property type="project" value="UniProtKB-UniRule"/>
</dbReference>
<dbReference type="OrthoDB" id="307788at2"/>
<dbReference type="HAMAP" id="MF_00003">
    <property type="entry name" value="RbfA"/>
    <property type="match status" value="1"/>
</dbReference>
<comment type="similarity">
    <text evidence="2">Belongs to the RbfA family.</text>
</comment>
<dbReference type="Gene3D" id="3.30.300.20">
    <property type="match status" value="1"/>
</dbReference>
<dbReference type="InterPro" id="IPR000238">
    <property type="entry name" value="RbfA"/>
</dbReference>
<accession>A0A2S7UUL3</accession>
<evidence type="ECO:0000313" key="4">
    <source>
        <dbReference type="EMBL" id="PQJ53633.1"/>
    </source>
</evidence>
<evidence type="ECO:0000256" key="3">
    <source>
        <dbReference type="SAM" id="MobiDB-lite"/>
    </source>
</evidence>
<organism evidence="4 5">
    <name type="scientific">Psychrosphaera saromensis</name>
    <dbReference type="NCBI Taxonomy" id="716813"/>
    <lineage>
        <taxon>Bacteria</taxon>
        <taxon>Pseudomonadati</taxon>
        <taxon>Pseudomonadota</taxon>
        <taxon>Gammaproteobacteria</taxon>
        <taxon>Alteromonadales</taxon>
        <taxon>Pseudoalteromonadaceae</taxon>
        <taxon>Psychrosphaera</taxon>
    </lineage>
</organism>
<evidence type="ECO:0000256" key="1">
    <source>
        <dbReference type="ARBA" id="ARBA00022517"/>
    </source>
</evidence>
<dbReference type="Proteomes" id="UP000239007">
    <property type="component" value="Unassembled WGS sequence"/>
</dbReference>
<comment type="caution">
    <text evidence="4">The sequence shown here is derived from an EMBL/GenBank/DDBJ whole genome shotgun (WGS) entry which is preliminary data.</text>
</comment>
<feature type="region of interest" description="Disordered" evidence="3">
    <location>
        <begin position="120"/>
        <end position="142"/>
    </location>
</feature>
<dbReference type="AlphaFoldDB" id="A0A2S7UUL3"/>
<dbReference type="Pfam" id="PF02033">
    <property type="entry name" value="RBFA"/>
    <property type="match status" value="1"/>
</dbReference>
<proteinExistence type="inferred from homology"/>
<dbReference type="InterPro" id="IPR015946">
    <property type="entry name" value="KH_dom-like_a/b"/>
</dbReference>
<dbReference type="GO" id="GO:0043024">
    <property type="term" value="F:ribosomal small subunit binding"/>
    <property type="evidence" value="ECO:0007669"/>
    <property type="project" value="TreeGrafter"/>
</dbReference>
<keyword evidence="1 2" id="KW-0690">Ribosome biogenesis</keyword>
<dbReference type="GO" id="GO:0005829">
    <property type="term" value="C:cytosol"/>
    <property type="evidence" value="ECO:0007669"/>
    <property type="project" value="TreeGrafter"/>
</dbReference>
<dbReference type="RefSeq" id="WP_105052123.1">
    <property type="nucleotide sequence ID" value="NZ_BMYG01000002.1"/>
</dbReference>
<dbReference type="InterPro" id="IPR020053">
    <property type="entry name" value="Ribosome-bd_factorA_CS"/>
</dbReference>